<evidence type="ECO:0008006" key="3">
    <source>
        <dbReference type="Google" id="ProtNLM"/>
    </source>
</evidence>
<dbReference type="EMBL" id="LBSA01000039">
    <property type="protein sequence ID" value="KKQ07719.1"/>
    <property type="molecule type" value="Genomic_DNA"/>
</dbReference>
<comment type="caution">
    <text evidence="1">The sequence shown here is derived from an EMBL/GenBank/DDBJ whole genome shotgun (WGS) entry which is preliminary data.</text>
</comment>
<sequence>MNIRKKIILVIFTLVLPYLIVYKAFFTSLPLSWGDAPFYYQENLRELFSFPMLWDFRNANFGAPHAGILWLYLPTFLFGLLNHFLNFEHELLIRLVFFIPATVLSILGSFLLIGKFTSNFKGQILGSFLYAFNTYFLMVLDGGQIGVGLAYGIFPIACLTILNFLQKIDFKNFILAILGLTILTNVDLRIGIISVLFSITLSWVLNSEKRKYLSNFIYLIILLAFVGLLNFFWLVPFILNSGDFPGGRFTEVAEINSVISLLDSLSLYQPHFPLNDFGKVFMIPFYFVFLPLILTIHNLISKDKRALKIVLIYLIFAFLAKGLNLPLGEIYSLITNLPFGQAFRDSTKFYIPLILTASILMGVTFEKLNTKYILTSFFVLLLYLMFLILPSFNNQLNGSLGIKQIDKSFENIYEKTRKGEDFYRTVWFPEVPPLGFSSINHPAIYANRLYQERPFASMIDGDYDLFYFLNNDHFADWMGLLGGKYFFYPENERKKNWSSKEIDERKIFLNFINTLSNFEKLEWNINFSGYKNRITTSPHIFAQKRAYLVIGGDDIYNRLFESDQFNLSAQSFLFSEDCGFNLKNLENVESSDLGIIFYKKQLRDLEMNYLCNKFADINSIDKSEWATRSTNQYLKWKSELLEKGIRTLDYDLGKGVSYSTIAGEKISKNLRIEKKGKYYIPIRYTTATESAGIRVQVDLIDKKLINQTPGNFSWGILGPFEFEKGDKEIIFTNLGGLVVLNTFGLINQDDFINAAKESSLLLKKFKTYYLEDDYQELVNNLEKDYIYLRSKNINPTEYEVLLNSESNWIVFTDSFHDGWELQSGNNKFNSFPGYSMMNLFYKPTSLDGNAKIYFSPQGVINSSVKISIVFLGILFILVTVRFRR</sequence>
<evidence type="ECO:0000313" key="2">
    <source>
        <dbReference type="Proteomes" id="UP000034492"/>
    </source>
</evidence>
<organism evidence="1 2">
    <name type="scientific">Candidatus Daviesbacteria bacterium GW2011_GWB1_36_5</name>
    <dbReference type="NCBI Taxonomy" id="1618426"/>
    <lineage>
        <taxon>Bacteria</taxon>
        <taxon>Candidatus Daviesiibacteriota</taxon>
    </lineage>
</organism>
<gene>
    <name evidence="1" type="ORF">US19_C0039G0004</name>
</gene>
<dbReference type="AlphaFoldDB" id="A0A0G0H6M2"/>
<dbReference type="Proteomes" id="UP000034492">
    <property type="component" value="Unassembled WGS sequence"/>
</dbReference>
<proteinExistence type="predicted"/>
<accession>A0A0G0H6M2</accession>
<evidence type="ECO:0000313" key="1">
    <source>
        <dbReference type="EMBL" id="KKQ07719.1"/>
    </source>
</evidence>
<reference evidence="1 2" key="1">
    <citation type="journal article" date="2015" name="Nature">
        <title>rRNA introns, odd ribosomes, and small enigmatic genomes across a large radiation of phyla.</title>
        <authorList>
            <person name="Brown C.T."/>
            <person name="Hug L.A."/>
            <person name="Thomas B.C."/>
            <person name="Sharon I."/>
            <person name="Castelle C.J."/>
            <person name="Singh A."/>
            <person name="Wilkins M.J."/>
            <person name="Williams K.H."/>
            <person name="Banfield J.F."/>
        </authorList>
    </citation>
    <scope>NUCLEOTIDE SEQUENCE [LARGE SCALE GENOMIC DNA]</scope>
</reference>
<name>A0A0G0H6M2_9BACT</name>
<protein>
    <recommendedName>
        <fullName evidence="3">Membrane protein 6-pyruvoyl-tetrahydropterin synthase-related domain-containing protein</fullName>
    </recommendedName>
</protein>